<gene>
    <name evidence="4" type="ORF">MUDAN_MDHGFNIF_00147</name>
</gene>
<dbReference type="Proteomes" id="UP000289996">
    <property type="component" value="Unassembled WGS sequence"/>
</dbReference>
<dbReference type="InterPro" id="IPR001647">
    <property type="entry name" value="HTH_TetR"/>
</dbReference>
<dbReference type="GO" id="GO:0003677">
    <property type="term" value="F:DNA binding"/>
    <property type="evidence" value="ECO:0007669"/>
    <property type="project" value="UniProtKB-UniRule"/>
</dbReference>
<dbReference type="Gene3D" id="1.10.357.10">
    <property type="entry name" value="Tetracycline Repressor, domain 2"/>
    <property type="match status" value="1"/>
</dbReference>
<dbReference type="RefSeq" id="WP_130851154.1">
    <property type="nucleotide sequence ID" value="NZ_UYIG01000001.1"/>
</dbReference>
<dbReference type="Pfam" id="PF14278">
    <property type="entry name" value="TetR_C_8"/>
    <property type="match status" value="1"/>
</dbReference>
<protein>
    <recommendedName>
        <fullName evidence="3">HTH tetR-type domain-containing protein</fullName>
    </recommendedName>
</protein>
<dbReference type="PROSITE" id="PS50977">
    <property type="entry name" value="HTH_TETR_2"/>
    <property type="match status" value="1"/>
</dbReference>
<dbReference type="OrthoDB" id="9810250at2"/>
<dbReference type="PANTHER" id="PTHR43479:SF11">
    <property type="entry name" value="ACREF_ENVCD OPERON REPRESSOR-RELATED"/>
    <property type="match status" value="1"/>
</dbReference>
<feature type="domain" description="HTH tetR-type" evidence="3">
    <location>
        <begin position="9"/>
        <end position="69"/>
    </location>
</feature>
<evidence type="ECO:0000256" key="1">
    <source>
        <dbReference type="ARBA" id="ARBA00023125"/>
    </source>
</evidence>
<keyword evidence="1 2" id="KW-0238">DNA-binding</keyword>
<evidence type="ECO:0000256" key="2">
    <source>
        <dbReference type="PROSITE-ProRule" id="PRU00335"/>
    </source>
</evidence>
<evidence type="ECO:0000259" key="3">
    <source>
        <dbReference type="PROSITE" id="PS50977"/>
    </source>
</evidence>
<evidence type="ECO:0000313" key="4">
    <source>
        <dbReference type="EMBL" id="VDG26743.1"/>
    </source>
</evidence>
<accession>A0A660E1R3</accession>
<dbReference type="InterPro" id="IPR039532">
    <property type="entry name" value="TetR_C_Firmicutes"/>
</dbReference>
<organism evidence="4 5">
    <name type="scientific">Lactiplantibacillus mudanjiangensis</name>
    <dbReference type="NCBI Taxonomy" id="1296538"/>
    <lineage>
        <taxon>Bacteria</taxon>
        <taxon>Bacillati</taxon>
        <taxon>Bacillota</taxon>
        <taxon>Bacilli</taxon>
        <taxon>Lactobacillales</taxon>
        <taxon>Lactobacillaceae</taxon>
        <taxon>Lactiplantibacillus</taxon>
    </lineage>
</organism>
<feature type="DNA-binding region" description="H-T-H motif" evidence="2">
    <location>
        <begin position="32"/>
        <end position="51"/>
    </location>
</feature>
<proteinExistence type="predicted"/>
<evidence type="ECO:0000313" key="5">
    <source>
        <dbReference type="Proteomes" id="UP000289996"/>
    </source>
</evidence>
<dbReference type="InterPro" id="IPR050624">
    <property type="entry name" value="HTH-type_Tx_Regulator"/>
</dbReference>
<dbReference type="AlphaFoldDB" id="A0A660E1R3"/>
<dbReference type="InterPro" id="IPR009057">
    <property type="entry name" value="Homeodomain-like_sf"/>
</dbReference>
<name>A0A660E1R3_9LACO</name>
<dbReference type="SUPFAM" id="SSF46689">
    <property type="entry name" value="Homeodomain-like"/>
    <property type="match status" value="1"/>
</dbReference>
<reference evidence="4 5" key="1">
    <citation type="submission" date="2018-11" db="EMBL/GenBank/DDBJ databases">
        <authorList>
            <person name="Wuyts S."/>
        </authorList>
    </citation>
    <scope>NUCLEOTIDE SEQUENCE [LARGE SCALE GENOMIC DNA]</scope>
    <source>
        <strain evidence="4">Lactobacillus mudanjiangensis AMBF249</strain>
    </source>
</reference>
<keyword evidence="5" id="KW-1185">Reference proteome</keyword>
<dbReference type="PANTHER" id="PTHR43479">
    <property type="entry name" value="ACREF/ENVCD OPERON REPRESSOR-RELATED"/>
    <property type="match status" value="1"/>
</dbReference>
<sequence length="176" mass="20943">MNHETTASIARRDVIFNALLQLLNTQTIDKISITALCQTAGVSRMFYYRHYQSYEDIITDKMERLFKSYRRYLTKYTIVSPQEMGELFFRFFQDYQTELRTMISSDLKYVIYYSFKDYLKILFEEQLIASPRVQNKDYWRAYSAAGLTELLFSWVINGCQESPEIMGPMVFQITHS</sequence>
<dbReference type="EMBL" id="UYIG01000001">
    <property type="protein sequence ID" value="VDG26743.1"/>
    <property type="molecule type" value="Genomic_DNA"/>
</dbReference>